<keyword evidence="6" id="KW-1133">Transmembrane helix</keyword>
<evidence type="ECO:0000256" key="4">
    <source>
        <dbReference type="ARBA" id="ARBA00023235"/>
    </source>
</evidence>
<dbReference type="Gene3D" id="3.10.50.40">
    <property type="match status" value="1"/>
</dbReference>
<organism evidence="8 9">
    <name type="scientific">Cyclotella cryptica</name>
    <dbReference type="NCBI Taxonomy" id="29204"/>
    <lineage>
        <taxon>Eukaryota</taxon>
        <taxon>Sar</taxon>
        <taxon>Stramenopiles</taxon>
        <taxon>Ochrophyta</taxon>
        <taxon>Bacillariophyta</taxon>
        <taxon>Coscinodiscophyceae</taxon>
        <taxon>Thalassiosirophycidae</taxon>
        <taxon>Stephanodiscales</taxon>
        <taxon>Stephanodiscaceae</taxon>
        <taxon>Cyclotella</taxon>
    </lineage>
</organism>
<dbReference type="Pfam" id="PF00254">
    <property type="entry name" value="FKBP_C"/>
    <property type="match status" value="1"/>
</dbReference>
<proteinExistence type="predicted"/>
<dbReference type="CDD" id="cd09487">
    <property type="entry name" value="SAM_superfamily"/>
    <property type="match status" value="1"/>
</dbReference>
<keyword evidence="9" id="KW-1185">Reference proteome</keyword>
<reference evidence="8 9" key="1">
    <citation type="journal article" date="2020" name="G3 (Bethesda)">
        <title>Improved Reference Genome for Cyclotella cryptica CCMP332, a Model for Cell Wall Morphogenesis, Salinity Adaptation, and Lipid Production in Diatoms (Bacillariophyta).</title>
        <authorList>
            <person name="Roberts W.R."/>
            <person name="Downey K.M."/>
            <person name="Ruck E.C."/>
            <person name="Traller J.C."/>
            <person name="Alverson A.J."/>
        </authorList>
    </citation>
    <scope>NUCLEOTIDE SEQUENCE [LARGE SCALE GENOMIC DNA]</scope>
    <source>
        <strain evidence="8 9">CCMP332</strain>
    </source>
</reference>
<dbReference type="AlphaFoldDB" id="A0ABD3Q4V7"/>
<dbReference type="PROSITE" id="PS50059">
    <property type="entry name" value="FKBP_PPIASE"/>
    <property type="match status" value="1"/>
</dbReference>
<dbReference type="Pfam" id="PF07647">
    <property type="entry name" value="SAM_2"/>
    <property type="match status" value="1"/>
</dbReference>
<dbReference type="SUPFAM" id="SSF47769">
    <property type="entry name" value="SAM/Pointed domain"/>
    <property type="match status" value="1"/>
</dbReference>
<keyword evidence="3 5" id="KW-0697">Rotamase</keyword>
<evidence type="ECO:0000256" key="2">
    <source>
        <dbReference type="ARBA" id="ARBA00013194"/>
    </source>
</evidence>
<evidence type="ECO:0000256" key="6">
    <source>
        <dbReference type="SAM" id="Phobius"/>
    </source>
</evidence>
<evidence type="ECO:0000259" key="7">
    <source>
        <dbReference type="PROSITE" id="PS50059"/>
    </source>
</evidence>
<protein>
    <recommendedName>
        <fullName evidence="2 5">peptidylprolyl isomerase</fullName>
        <ecNumber evidence="2 5">5.2.1.8</ecNumber>
    </recommendedName>
</protein>
<dbReference type="InterPro" id="IPR001660">
    <property type="entry name" value="SAM"/>
</dbReference>
<dbReference type="InterPro" id="IPR013761">
    <property type="entry name" value="SAM/pointed_sf"/>
</dbReference>
<dbReference type="Proteomes" id="UP001516023">
    <property type="component" value="Unassembled WGS sequence"/>
</dbReference>
<dbReference type="PANTHER" id="PTHR10516:SF443">
    <property type="entry name" value="FK506-BINDING PROTEIN 59-RELATED"/>
    <property type="match status" value="1"/>
</dbReference>
<dbReference type="InterPro" id="IPR001179">
    <property type="entry name" value="PPIase_FKBP_dom"/>
</dbReference>
<dbReference type="EMBL" id="JABMIG020000075">
    <property type="protein sequence ID" value="KAL3795056.1"/>
    <property type="molecule type" value="Genomic_DNA"/>
</dbReference>
<dbReference type="Gene3D" id="1.10.150.50">
    <property type="entry name" value="Transcription Factor, Ets-1"/>
    <property type="match status" value="1"/>
</dbReference>
<comment type="catalytic activity">
    <reaction evidence="1 5">
        <text>[protein]-peptidylproline (omega=180) = [protein]-peptidylproline (omega=0)</text>
        <dbReference type="Rhea" id="RHEA:16237"/>
        <dbReference type="Rhea" id="RHEA-COMP:10747"/>
        <dbReference type="Rhea" id="RHEA-COMP:10748"/>
        <dbReference type="ChEBI" id="CHEBI:83833"/>
        <dbReference type="ChEBI" id="CHEBI:83834"/>
        <dbReference type="EC" id="5.2.1.8"/>
    </reaction>
</comment>
<feature type="domain" description="PPIase FKBP-type" evidence="7">
    <location>
        <begin position="173"/>
        <end position="241"/>
    </location>
</feature>
<gene>
    <name evidence="8" type="ORF">HJC23_006377</name>
</gene>
<evidence type="ECO:0000256" key="3">
    <source>
        <dbReference type="ARBA" id="ARBA00023110"/>
    </source>
</evidence>
<evidence type="ECO:0000313" key="8">
    <source>
        <dbReference type="EMBL" id="KAL3795056.1"/>
    </source>
</evidence>
<dbReference type="SUPFAM" id="SSF54534">
    <property type="entry name" value="FKBP-like"/>
    <property type="match status" value="1"/>
</dbReference>
<dbReference type="EC" id="5.2.1.8" evidence="2 5"/>
<keyword evidence="6" id="KW-0812">Transmembrane</keyword>
<sequence length="270" mass="29212">MELNPIRYCLFASIALLCPWGSSGFLNLYKSPGCSFSIHSTQRNIEKNEGGWIPLVAVENNLQSPVRKIVTEEGAGDKPQRGSTVEIEYTGTLWGEKHWSSEDVVSCWLSQLQGLSDLTQLFLDKDIDGAMLMDDTRFTEDFCVKELGISNKIKAKKLVMAARRITKQQEEHEPGTVFDSSTARGKNFSFVLGGGKVIKAIDLAVSGMKVGEAAKLVCRSDYAYGSEGLRSAKVFANKSAISCMAAFFAAIFALSAAANSAAWASASAAL</sequence>
<keyword evidence="6" id="KW-0472">Membrane</keyword>
<dbReference type="InterPro" id="IPR046357">
    <property type="entry name" value="PPIase_dom_sf"/>
</dbReference>
<feature type="non-terminal residue" evidence="8">
    <location>
        <position position="270"/>
    </location>
</feature>
<feature type="transmembrane region" description="Helical" evidence="6">
    <location>
        <begin position="244"/>
        <end position="264"/>
    </location>
</feature>
<comment type="caution">
    <text evidence="8">The sequence shown here is derived from an EMBL/GenBank/DDBJ whole genome shotgun (WGS) entry which is preliminary data.</text>
</comment>
<name>A0ABD3Q4V7_9STRA</name>
<accession>A0ABD3Q4V7</accession>
<dbReference type="GO" id="GO:0003755">
    <property type="term" value="F:peptidyl-prolyl cis-trans isomerase activity"/>
    <property type="evidence" value="ECO:0007669"/>
    <property type="project" value="UniProtKB-KW"/>
</dbReference>
<dbReference type="InterPro" id="IPR050689">
    <property type="entry name" value="FKBP-type_PPIase"/>
</dbReference>
<evidence type="ECO:0000256" key="5">
    <source>
        <dbReference type="PROSITE-ProRule" id="PRU00277"/>
    </source>
</evidence>
<keyword evidence="4 5" id="KW-0413">Isomerase</keyword>
<evidence type="ECO:0000256" key="1">
    <source>
        <dbReference type="ARBA" id="ARBA00000971"/>
    </source>
</evidence>
<evidence type="ECO:0000313" key="9">
    <source>
        <dbReference type="Proteomes" id="UP001516023"/>
    </source>
</evidence>
<dbReference type="PANTHER" id="PTHR10516">
    <property type="entry name" value="PEPTIDYL-PROLYL CIS-TRANS ISOMERASE"/>
    <property type="match status" value="1"/>
</dbReference>